<accession>A0A918M2P5</accession>
<proteinExistence type="predicted"/>
<evidence type="ECO:0008006" key="7">
    <source>
        <dbReference type="Google" id="ProtNLM"/>
    </source>
</evidence>
<dbReference type="SUPFAM" id="SSF54427">
    <property type="entry name" value="NTF2-like"/>
    <property type="match status" value="1"/>
</dbReference>
<protein>
    <recommendedName>
        <fullName evidence="7">Mce-associated membrane protein</fullName>
    </recommendedName>
</protein>
<dbReference type="GO" id="GO:0016020">
    <property type="term" value="C:membrane"/>
    <property type="evidence" value="ECO:0007669"/>
    <property type="project" value="UniProtKB-SubCell"/>
</dbReference>
<gene>
    <name evidence="5" type="ORF">GCM10010274_06660</name>
</gene>
<dbReference type="Gene3D" id="3.10.450.50">
    <property type="match status" value="1"/>
</dbReference>
<evidence type="ECO:0000256" key="3">
    <source>
        <dbReference type="SAM" id="MobiDB-lite"/>
    </source>
</evidence>
<comment type="caution">
    <text evidence="5">The sequence shown here is derived from an EMBL/GenBank/DDBJ whole genome shotgun (WGS) entry which is preliminary data.</text>
</comment>
<evidence type="ECO:0000313" key="5">
    <source>
        <dbReference type="EMBL" id="GGU22998.1"/>
    </source>
</evidence>
<dbReference type="RefSeq" id="WP_229890506.1">
    <property type="nucleotide sequence ID" value="NZ_BMTP01000002.1"/>
</dbReference>
<reference evidence="5" key="1">
    <citation type="journal article" date="2014" name="Int. J. Syst. Evol. Microbiol.">
        <title>Complete genome sequence of Corynebacterium casei LMG S-19264T (=DSM 44701T), isolated from a smear-ripened cheese.</title>
        <authorList>
            <consortium name="US DOE Joint Genome Institute (JGI-PGF)"/>
            <person name="Walter F."/>
            <person name="Albersmeier A."/>
            <person name="Kalinowski J."/>
            <person name="Ruckert C."/>
        </authorList>
    </citation>
    <scope>NUCLEOTIDE SEQUENCE</scope>
    <source>
        <strain evidence="5">JCM 4391</strain>
    </source>
</reference>
<dbReference type="PANTHER" id="PTHR37042">
    <property type="entry name" value="OUTER MEMBRANE PROTEIN RV1973"/>
    <property type="match status" value="1"/>
</dbReference>
<comment type="subcellular location">
    <subcellularLocation>
        <location evidence="1">Membrane</location>
    </subcellularLocation>
</comment>
<dbReference type="PANTHER" id="PTHR37042:SF4">
    <property type="entry name" value="OUTER MEMBRANE PROTEIN RV1973"/>
    <property type="match status" value="1"/>
</dbReference>
<name>A0A918M2P5_9ACTN</name>
<reference evidence="5" key="2">
    <citation type="submission" date="2020-09" db="EMBL/GenBank/DDBJ databases">
        <authorList>
            <person name="Sun Q."/>
            <person name="Ohkuma M."/>
        </authorList>
    </citation>
    <scope>NUCLEOTIDE SEQUENCE</scope>
    <source>
        <strain evidence="5">JCM 4391</strain>
    </source>
</reference>
<feature type="compositionally biased region" description="Low complexity" evidence="3">
    <location>
        <begin position="8"/>
        <end position="30"/>
    </location>
</feature>
<dbReference type="InterPro" id="IPR032710">
    <property type="entry name" value="NTF2-like_dom_sf"/>
</dbReference>
<evidence type="ECO:0000256" key="2">
    <source>
        <dbReference type="ARBA" id="ARBA00023136"/>
    </source>
</evidence>
<dbReference type="EMBL" id="BMTP01000002">
    <property type="protein sequence ID" value="GGU22998.1"/>
    <property type="molecule type" value="Genomic_DNA"/>
</dbReference>
<dbReference type="Proteomes" id="UP000636661">
    <property type="component" value="Unassembled WGS sequence"/>
</dbReference>
<organism evidence="5 6">
    <name type="scientific">Streptomyces lavendofoliae</name>
    <dbReference type="NCBI Taxonomy" id="67314"/>
    <lineage>
        <taxon>Bacteria</taxon>
        <taxon>Bacillati</taxon>
        <taxon>Actinomycetota</taxon>
        <taxon>Actinomycetes</taxon>
        <taxon>Kitasatosporales</taxon>
        <taxon>Streptomycetaceae</taxon>
        <taxon>Streptomyces</taxon>
    </lineage>
</organism>
<dbReference type="AlphaFoldDB" id="A0A918M2P5"/>
<feature type="region of interest" description="Disordered" evidence="3">
    <location>
        <begin position="1"/>
        <end position="38"/>
    </location>
</feature>
<keyword evidence="4" id="KW-0812">Transmembrane</keyword>
<keyword evidence="4" id="KW-1133">Transmembrane helix</keyword>
<evidence type="ECO:0000256" key="1">
    <source>
        <dbReference type="ARBA" id="ARBA00004370"/>
    </source>
</evidence>
<keyword evidence="2 4" id="KW-0472">Membrane</keyword>
<evidence type="ECO:0000313" key="6">
    <source>
        <dbReference type="Proteomes" id="UP000636661"/>
    </source>
</evidence>
<sequence>MRIPTPAPRASAEDAAASAGDAPAPAAPARPRARSPRAPRPWTAVALVVVLLCGGAGLLWRAQQLTGEPALHNRALSDTEATSRVADEVGGALTRVFSYGPGDTAATREAARRLLAGTAARQYEALFGQVEQRAARQGLTLTTHVVRAGVTRLDDRGAHLLVFLDQVAQRAGKPATTVAAQLSVTAERRDGRWRIVDIRSR</sequence>
<feature type="transmembrane region" description="Helical" evidence="4">
    <location>
        <begin position="42"/>
        <end position="60"/>
    </location>
</feature>
<evidence type="ECO:0000256" key="4">
    <source>
        <dbReference type="SAM" id="Phobius"/>
    </source>
</evidence>
<keyword evidence="6" id="KW-1185">Reference proteome</keyword>